<dbReference type="Pfam" id="PF06527">
    <property type="entry name" value="TniQ"/>
    <property type="match status" value="1"/>
</dbReference>
<name>A0A345Y2H6_9NEIS</name>
<protein>
    <recommendedName>
        <fullName evidence="1">TniQ domain-containing protein</fullName>
    </recommendedName>
</protein>
<dbReference type="InterPro" id="IPR009492">
    <property type="entry name" value="TniQ"/>
</dbReference>
<dbReference type="OrthoDB" id="9036115at2"/>
<dbReference type="AlphaFoldDB" id="A0A345Y2H6"/>
<gene>
    <name evidence="2" type="ORF">DWG20_01045</name>
</gene>
<evidence type="ECO:0000313" key="2">
    <source>
        <dbReference type="EMBL" id="AXK38128.1"/>
    </source>
</evidence>
<reference evidence="2 3" key="1">
    <citation type="submission" date="2018-07" db="EMBL/GenBank/DDBJ databases">
        <title>Crenobacter cavernae sp. nov., isolated from a karst cave.</title>
        <authorList>
            <person name="Zhu H."/>
        </authorList>
    </citation>
    <scope>NUCLEOTIDE SEQUENCE [LARGE SCALE GENOMIC DNA]</scope>
    <source>
        <strain evidence="2 3">K1W11S-77</strain>
    </source>
</reference>
<feature type="domain" description="TniQ" evidence="1">
    <location>
        <begin position="6"/>
        <end position="128"/>
    </location>
</feature>
<dbReference type="KEGG" id="ccah:DWG20_01045"/>
<sequence>MLPLLPIHPLPLPLESAIGYLLRLGAVNDLPTLPWLQAFQKRMDLPAQSLEAFFEQTTGHGATEMNCLWGPSIPTLPINPERKLGIKTTYWNLHHRRWCPDCLRESGYWKTEWLLTLQVACPAHRRLLHELCPACQQPVSWYSGGLHQCRCDHSLTTAAPMPTSAELCQVAQLISEKFAAATETPFPAATSDLAHLLEDVQLPRLLDLLWVLGCYGHFRSLKKSLKVQDHHRLAVALPVLESAGHMLTQWPHAFHALLSDSCDQTQTHALHLYKFTGPRLLALNRALSHPELHFVRHEFERFISAHWKGVIGERHRFSEAITADHATILAKEAAETLGISRKKLNVLVDQGHIQGWYQQSKGSLRYLVVDRKSVLRFQRGSADALHTLAEAADYLGLSHPRLKLLVEAGLLAPLRQPEGDNAQHLHWAFEKSELDRVLGDLRIQVHATPACSSVISLEAVCRSRSRTGADFITLIRAIQRGELDCIARDPSQPGLKGLLLGRTQFETWFAEHLQSQQLYSISPAAHYLGLKEHVLSWLRDKGLLYGFEYPEGAKSPKLPRPVLDSLKARYAWGLELERLTGYGRKSAARALINRGVWPVTGPAVDGGTTYLFLRADVIAFQRHQAQYTRHGSHKALPCKAVGGGGHTC</sequence>
<accession>A0A345Y2H6</accession>
<dbReference type="EMBL" id="CP031337">
    <property type="protein sequence ID" value="AXK38128.1"/>
    <property type="molecule type" value="Genomic_DNA"/>
</dbReference>
<evidence type="ECO:0000313" key="3">
    <source>
        <dbReference type="Proteomes" id="UP000254537"/>
    </source>
</evidence>
<evidence type="ECO:0000259" key="1">
    <source>
        <dbReference type="Pfam" id="PF06527"/>
    </source>
</evidence>
<organism evidence="2 3">
    <name type="scientific">Crenobacter cavernae</name>
    <dbReference type="NCBI Taxonomy" id="2290923"/>
    <lineage>
        <taxon>Bacteria</taxon>
        <taxon>Pseudomonadati</taxon>
        <taxon>Pseudomonadota</taxon>
        <taxon>Betaproteobacteria</taxon>
        <taxon>Neisseriales</taxon>
        <taxon>Neisseriaceae</taxon>
        <taxon>Crenobacter</taxon>
    </lineage>
</organism>
<dbReference type="Proteomes" id="UP000254537">
    <property type="component" value="Chromosome"/>
</dbReference>
<proteinExistence type="predicted"/>
<dbReference type="RefSeq" id="WP_115432010.1">
    <property type="nucleotide sequence ID" value="NZ_CP031337.1"/>
</dbReference>